<feature type="region of interest" description="Disordered" evidence="6">
    <location>
        <begin position="60"/>
        <end position="80"/>
    </location>
</feature>
<dbReference type="PANTHER" id="PTHR47338:SF7">
    <property type="entry name" value="ZN(II)2CYS6 TRANSCRIPTION FACTOR (EUROFUNG)"/>
    <property type="match status" value="1"/>
</dbReference>
<keyword evidence="2" id="KW-0479">Metal-binding</keyword>
<dbReference type="GO" id="GO:0000981">
    <property type="term" value="F:DNA-binding transcription factor activity, RNA polymerase II-specific"/>
    <property type="evidence" value="ECO:0007669"/>
    <property type="project" value="InterPro"/>
</dbReference>
<accession>A0A4S9CIM2</accession>
<dbReference type="SUPFAM" id="SSF57701">
    <property type="entry name" value="Zn2/Cys6 DNA-binding domain"/>
    <property type="match status" value="2"/>
</dbReference>
<evidence type="ECO:0000256" key="2">
    <source>
        <dbReference type="ARBA" id="ARBA00022723"/>
    </source>
</evidence>
<reference evidence="8" key="1">
    <citation type="submission" date="2018-10" db="EMBL/GenBank/DDBJ databases">
        <title>Fifty Aureobasidium pullulans genomes reveal a recombining polyextremotolerant generalist.</title>
        <authorList>
            <person name="Gostincar C."/>
            <person name="Turk M."/>
            <person name="Zajc J."/>
            <person name="Gunde-Cimerman N."/>
        </authorList>
    </citation>
    <scope>NUCLEOTIDE SEQUENCE [LARGE SCALE GENOMIC DNA]</scope>
    <source>
        <strain evidence="8">EXF-10085</strain>
    </source>
</reference>
<dbReference type="InterPro" id="IPR050815">
    <property type="entry name" value="TF_fung"/>
</dbReference>
<dbReference type="GO" id="GO:0008270">
    <property type="term" value="F:zinc ion binding"/>
    <property type="evidence" value="ECO:0007669"/>
    <property type="project" value="InterPro"/>
</dbReference>
<feature type="compositionally biased region" description="Basic residues" evidence="6">
    <location>
        <begin position="66"/>
        <end position="77"/>
    </location>
</feature>
<dbReference type="Pfam" id="PF04082">
    <property type="entry name" value="Fungal_trans"/>
    <property type="match status" value="1"/>
</dbReference>
<evidence type="ECO:0000259" key="7">
    <source>
        <dbReference type="PROSITE" id="PS50048"/>
    </source>
</evidence>
<feature type="domain" description="Zn(2)-C6 fungal-type" evidence="7">
    <location>
        <begin position="23"/>
        <end position="57"/>
    </location>
</feature>
<dbReference type="GO" id="GO:0003677">
    <property type="term" value="F:DNA binding"/>
    <property type="evidence" value="ECO:0007669"/>
    <property type="project" value="InterPro"/>
</dbReference>
<gene>
    <name evidence="8" type="ORF">D6D13_06696</name>
</gene>
<evidence type="ECO:0000256" key="1">
    <source>
        <dbReference type="ARBA" id="ARBA00004123"/>
    </source>
</evidence>
<feature type="domain" description="Zn(2)-C6 fungal-type" evidence="7">
    <location>
        <begin position="88"/>
        <end position="117"/>
    </location>
</feature>
<evidence type="ECO:0000256" key="6">
    <source>
        <dbReference type="SAM" id="MobiDB-lite"/>
    </source>
</evidence>
<dbReference type="AlphaFoldDB" id="A0A4S9CIM2"/>
<dbReference type="PROSITE" id="PS50048">
    <property type="entry name" value="ZN2_CY6_FUNGAL_2"/>
    <property type="match status" value="2"/>
</dbReference>
<keyword evidence="3" id="KW-0805">Transcription regulation</keyword>
<organism evidence="8">
    <name type="scientific">Aureobasidium pullulans</name>
    <name type="common">Black yeast</name>
    <name type="synonym">Pullularia pullulans</name>
    <dbReference type="NCBI Taxonomy" id="5580"/>
    <lineage>
        <taxon>Eukaryota</taxon>
        <taxon>Fungi</taxon>
        <taxon>Dikarya</taxon>
        <taxon>Ascomycota</taxon>
        <taxon>Pezizomycotina</taxon>
        <taxon>Dothideomycetes</taxon>
        <taxon>Dothideomycetidae</taxon>
        <taxon>Dothideales</taxon>
        <taxon>Saccotheciaceae</taxon>
        <taxon>Aureobasidium</taxon>
    </lineage>
</organism>
<keyword evidence="4" id="KW-0804">Transcription</keyword>
<dbReference type="SMART" id="SM00066">
    <property type="entry name" value="GAL4"/>
    <property type="match status" value="2"/>
</dbReference>
<feature type="compositionally biased region" description="Polar residues" evidence="6">
    <location>
        <begin position="152"/>
        <end position="163"/>
    </location>
</feature>
<dbReference type="Gene3D" id="4.10.240.10">
    <property type="entry name" value="Zn(2)-C6 fungal-type DNA-binding domain"/>
    <property type="match status" value="1"/>
</dbReference>
<dbReference type="PROSITE" id="PS00463">
    <property type="entry name" value="ZN2_CY6_FUNGAL_1"/>
    <property type="match status" value="2"/>
</dbReference>
<dbReference type="GO" id="GO:0006351">
    <property type="term" value="P:DNA-templated transcription"/>
    <property type="evidence" value="ECO:0007669"/>
    <property type="project" value="InterPro"/>
</dbReference>
<dbReference type="InterPro" id="IPR036864">
    <property type="entry name" value="Zn2-C6_fun-type_DNA-bd_sf"/>
</dbReference>
<name>A0A4S9CIM2_AURPU</name>
<evidence type="ECO:0000313" key="8">
    <source>
        <dbReference type="EMBL" id="THX06150.1"/>
    </source>
</evidence>
<dbReference type="InterPro" id="IPR007219">
    <property type="entry name" value="XnlR_reg_dom"/>
</dbReference>
<proteinExistence type="predicted"/>
<dbReference type="GO" id="GO:0005634">
    <property type="term" value="C:nucleus"/>
    <property type="evidence" value="ECO:0007669"/>
    <property type="project" value="UniProtKB-SubCell"/>
</dbReference>
<dbReference type="EMBL" id="QZAS01000024">
    <property type="protein sequence ID" value="THX06150.1"/>
    <property type="molecule type" value="Genomic_DNA"/>
</dbReference>
<evidence type="ECO:0000256" key="3">
    <source>
        <dbReference type="ARBA" id="ARBA00023015"/>
    </source>
</evidence>
<dbReference type="SMART" id="SM00906">
    <property type="entry name" value="Fungal_trans"/>
    <property type="match status" value="1"/>
</dbReference>
<dbReference type="CDD" id="cd12148">
    <property type="entry name" value="fungal_TF_MHR"/>
    <property type="match status" value="1"/>
</dbReference>
<comment type="caution">
    <text evidence="8">The sequence shown here is derived from an EMBL/GenBank/DDBJ whole genome shotgun (WGS) entry which is preliminary data.</text>
</comment>
<dbReference type="CDD" id="cd00067">
    <property type="entry name" value="GAL4"/>
    <property type="match status" value="1"/>
</dbReference>
<feature type="region of interest" description="Disordered" evidence="6">
    <location>
        <begin position="123"/>
        <end position="177"/>
    </location>
</feature>
<sequence length="669" mass="75277">MSTEQHPETTERTLDATPAVAVGCVECRTRRLHCETDAANPRQACGSCVRNGYICSNLTSTATTPRRPRSAPRNRVQKNKERVSTRTACHWCRRQKVRCSGGTPCGACSIRDQPCVYPAVNKGPLGDDSPATRDDWEAGLPRYDVPGHDQQDGSPSSNLQPGQIYQAPAPMAGPYARRPVTQNINEDYHLGLDKEVVAEYIEAFFRFVYPVGCMSFLHQATFLRQWHTYTVNLSLLKVVCGSALRVFSTTQEDNERATQWMREAEMDALQNLDDLTVPRLQALTLLAFFEFNYHVHSKKALMLLGLASRLAFAKRLNHEDPSLSVVEQESRRRLMWSVFVLDKFCSGGVGELTLVPAEYMEIRLPTIEKAFGFGQRTDTEVLRPQVQEGIPVIHAKGMDEFAYTIRFLDLLRNKIHKFAKRVTSSDESLYLSAQELFALDSDIDAIEQQIPDDLKWDKAHLQKRIYAPGLSGYIMLHTWRLQCKLDLHRLTVSGTKECVSETALQSTPMDFSQNLRLKCLSHAIELTEMWAEVLDLGLAKPVHDPAIAGCAHQCAKILTLIPEQVGYSAPGQENRVGAVLVCQMILEPLKDIYPKAKILVSDYSASQRHVTDFKQYDDVCRMRTELNTLPAQDYSTAMQHNGTGGHDVDIAIQENDEDPVRTLLNQYNS</sequence>
<dbReference type="Pfam" id="PF00172">
    <property type="entry name" value="Zn_clus"/>
    <property type="match status" value="1"/>
</dbReference>
<evidence type="ECO:0000256" key="5">
    <source>
        <dbReference type="ARBA" id="ARBA00023242"/>
    </source>
</evidence>
<dbReference type="InterPro" id="IPR001138">
    <property type="entry name" value="Zn2Cys6_DnaBD"/>
</dbReference>
<comment type="subcellular location">
    <subcellularLocation>
        <location evidence="1">Nucleus</location>
    </subcellularLocation>
</comment>
<protein>
    <recommendedName>
        <fullName evidence="7">Zn(2)-C6 fungal-type domain-containing protein</fullName>
    </recommendedName>
</protein>
<evidence type="ECO:0000256" key="4">
    <source>
        <dbReference type="ARBA" id="ARBA00023163"/>
    </source>
</evidence>
<dbReference type="PANTHER" id="PTHR47338">
    <property type="entry name" value="ZN(II)2CYS6 TRANSCRIPTION FACTOR (EUROFUNG)-RELATED"/>
    <property type="match status" value="1"/>
</dbReference>
<keyword evidence="5" id="KW-0539">Nucleus</keyword>